<organism evidence="1 2">
    <name type="scientific">Auriscalpium vulgare</name>
    <dbReference type="NCBI Taxonomy" id="40419"/>
    <lineage>
        <taxon>Eukaryota</taxon>
        <taxon>Fungi</taxon>
        <taxon>Dikarya</taxon>
        <taxon>Basidiomycota</taxon>
        <taxon>Agaricomycotina</taxon>
        <taxon>Agaricomycetes</taxon>
        <taxon>Russulales</taxon>
        <taxon>Auriscalpiaceae</taxon>
        <taxon>Auriscalpium</taxon>
    </lineage>
</organism>
<reference evidence="1" key="2">
    <citation type="journal article" date="2022" name="New Phytol.">
        <title>Evolutionary transition to the ectomycorrhizal habit in the genomes of a hyperdiverse lineage of mushroom-forming fungi.</title>
        <authorList>
            <person name="Looney B."/>
            <person name="Miyauchi S."/>
            <person name="Morin E."/>
            <person name="Drula E."/>
            <person name="Courty P.E."/>
            <person name="Kohler A."/>
            <person name="Kuo A."/>
            <person name="LaButti K."/>
            <person name="Pangilinan J."/>
            <person name="Lipzen A."/>
            <person name="Riley R."/>
            <person name="Andreopoulos W."/>
            <person name="He G."/>
            <person name="Johnson J."/>
            <person name="Nolan M."/>
            <person name="Tritt A."/>
            <person name="Barry K.W."/>
            <person name="Grigoriev I.V."/>
            <person name="Nagy L.G."/>
            <person name="Hibbett D."/>
            <person name="Henrissat B."/>
            <person name="Matheny P.B."/>
            <person name="Labbe J."/>
            <person name="Martin F.M."/>
        </authorList>
    </citation>
    <scope>NUCLEOTIDE SEQUENCE</scope>
    <source>
        <strain evidence="1">FP105234-sp</strain>
    </source>
</reference>
<accession>A0ACB8R3U7</accession>
<evidence type="ECO:0000313" key="2">
    <source>
        <dbReference type="Proteomes" id="UP000814033"/>
    </source>
</evidence>
<name>A0ACB8R3U7_9AGAM</name>
<dbReference type="EMBL" id="MU276560">
    <property type="protein sequence ID" value="KAI0038221.1"/>
    <property type="molecule type" value="Genomic_DNA"/>
</dbReference>
<reference evidence="1" key="1">
    <citation type="submission" date="2021-02" db="EMBL/GenBank/DDBJ databases">
        <authorList>
            <consortium name="DOE Joint Genome Institute"/>
            <person name="Ahrendt S."/>
            <person name="Looney B.P."/>
            <person name="Miyauchi S."/>
            <person name="Morin E."/>
            <person name="Drula E."/>
            <person name="Courty P.E."/>
            <person name="Chicoki N."/>
            <person name="Fauchery L."/>
            <person name="Kohler A."/>
            <person name="Kuo A."/>
            <person name="Labutti K."/>
            <person name="Pangilinan J."/>
            <person name="Lipzen A."/>
            <person name="Riley R."/>
            <person name="Andreopoulos W."/>
            <person name="He G."/>
            <person name="Johnson J."/>
            <person name="Barry K.W."/>
            <person name="Grigoriev I.V."/>
            <person name="Nagy L."/>
            <person name="Hibbett D."/>
            <person name="Henrissat B."/>
            <person name="Matheny P.B."/>
            <person name="Labbe J."/>
            <person name="Martin F."/>
        </authorList>
    </citation>
    <scope>NUCLEOTIDE SEQUENCE</scope>
    <source>
        <strain evidence="1">FP105234-sp</strain>
    </source>
</reference>
<comment type="caution">
    <text evidence="1">The sequence shown here is derived from an EMBL/GenBank/DDBJ whole genome shotgun (WGS) entry which is preliminary data.</text>
</comment>
<dbReference type="Proteomes" id="UP000814033">
    <property type="component" value="Unassembled WGS sequence"/>
</dbReference>
<sequence length="165" mass="18142">MCWIINCQGTHSSGNSRRRGAGESRDVRGAHGQHCGRRGRTSREWGRPGGEDGQPRHAPRVFLSEERCRAKERGGGPHSANMSKIPGSGRFNHGNATAWDRAAAWYRTAAPCALGRRMCSGTLGLSNKWRRHMRGATASDHPHAALLGRVHRRTARHSFGGRVPH</sequence>
<keyword evidence="2" id="KW-1185">Reference proteome</keyword>
<gene>
    <name evidence="1" type="ORF">FA95DRAFT_1280084</name>
</gene>
<proteinExistence type="predicted"/>
<protein>
    <submittedName>
        <fullName evidence="1">Uncharacterized protein</fullName>
    </submittedName>
</protein>
<evidence type="ECO:0000313" key="1">
    <source>
        <dbReference type="EMBL" id="KAI0038221.1"/>
    </source>
</evidence>